<dbReference type="SUPFAM" id="SSF52151">
    <property type="entry name" value="FabD/lysophospholipase-like"/>
    <property type="match status" value="1"/>
</dbReference>
<reference evidence="3 4" key="1">
    <citation type="journal article" date="2016" name="Front. Microbiol.">
        <title>Fuerstia marisgermanicae gen. nov., sp. nov., an Unusual Member of the Phylum Planctomycetes from the German Wadden Sea.</title>
        <authorList>
            <person name="Kohn T."/>
            <person name="Heuer A."/>
            <person name="Jogler M."/>
            <person name="Vollmers J."/>
            <person name="Boedeker C."/>
            <person name="Bunk B."/>
            <person name="Rast P."/>
            <person name="Borchert D."/>
            <person name="Glockner I."/>
            <person name="Freese H.M."/>
            <person name="Klenk H.P."/>
            <person name="Overmann J."/>
            <person name="Kaster A.K."/>
            <person name="Rohde M."/>
            <person name="Wiegand S."/>
            <person name="Jogler C."/>
        </authorList>
    </citation>
    <scope>NUCLEOTIDE SEQUENCE [LARGE SCALE GENOMIC DNA]</scope>
    <source>
        <strain evidence="3 4">NH11</strain>
    </source>
</reference>
<gene>
    <name evidence="3" type="ORF">Fuma_03328</name>
</gene>
<feature type="region of interest" description="Disordered" evidence="1">
    <location>
        <begin position="17"/>
        <end position="38"/>
    </location>
</feature>
<dbReference type="OrthoDB" id="289717at2"/>
<feature type="transmembrane region" description="Helical" evidence="2">
    <location>
        <begin position="273"/>
        <end position="290"/>
    </location>
</feature>
<dbReference type="PANTHER" id="PTHR10728:SF40">
    <property type="entry name" value="PATATIN FAMILY PROTEIN"/>
    <property type="match status" value="1"/>
</dbReference>
<feature type="transmembrane region" description="Helical" evidence="2">
    <location>
        <begin position="348"/>
        <end position="367"/>
    </location>
</feature>
<feature type="transmembrane region" description="Helical" evidence="2">
    <location>
        <begin position="158"/>
        <end position="182"/>
    </location>
</feature>
<feature type="compositionally biased region" description="Basic and acidic residues" evidence="1">
    <location>
        <begin position="117"/>
        <end position="136"/>
    </location>
</feature>
<dbReference type="GO" id="GO:0004623">
    <property type="term" value="F:phospholipase A2 activity"/>
    <property type="evidence" value="ECO:0007669"/>
    <property type="project" value="TreeGrafter"/>
</dbReference>
<dbReference type="Proteomes" id="UP000187735">
    <property type="component" value="Chromosome"/>
</dbReference>
<organism evidence="3 4">
    <name type="scientific">Fuerstiella marisgermanici</name>
    <dbReference type="NCBI Taxonomy" id="1891926"/>
    <lineage>
        <taxon>Bacteria</taxon>
        <taxon>Pseudomonadati</taxon>
        <taxon>Planctomycetota</taxon>
        <taxon>Planctomycetia</taxon>
        <taxon>Planctomycetales</taxon>
        <taxon>Planctomycetaceae</taxon>
        <taxon>Fuerstiella</taxon>
    </lineage>
</organism>
<feature type="transmembrane region" description="Helical" evidence="2">
    <location>
        <begin position="310"/>
        <end position="327"/>
    </location>
</feature>
<accession>A0A1P8WI24</accession>
<proteinExistence type="predicted"/>
<protein>
    <submittedName>
        <fullName evidence="3">Patatin-like phospholipase</fullName>
    </submittedName>
</protein>
<evidence type="ECO:0000256" key="2">
    <source>
        <dbReference type="SAM" id="Phobius"/>
    </source>
</evidence>
<feature type="region of interest" description="Disordered" evidence="1">
    <location>
        <begin position="93"/>
        <end position="136"/>
    </location>
</feature>
<dbReference type="AlphaFoldDB" id="A0A1P8WI24"/>
<feature type="transmembrane region" description="Helical" evidence="2">
    <location>
        <begin position="219"/>
        <end position="241"/>
    </location>
</feature>
<dbReference type="RefSeq" id="WP_077025136.1">
    <property type="nucleotide sequence ID" value="NZ_CP017641.1"/>
</dbReference>
<evidence type="ECO:0000313" key="4">
    <source>
        <dbReference type="Proteomes" id="UP000187735"/>
    </source>
</evidence>
<sequence length="588" mass="65794">MSEQPSEWELIRERRAAAFPDSGVAPAKESPQAEQRPDNLVGLALSGGGIRSALYNDGFLQGLSHRGFLRYVDYMASVSGGGYIAGHLTAQADPLPDGAKSPPDEKPDAAQSNAKKSFHDDPHRWKLGRDPDNGQIRQDRLTGIGGYLSRPLDLLPNYLWSCGFNAAFYLGLSGIVATFIALLWRSFDTIDFRYLYFSVLGLTAGNELTVAFIPAMIVLLVYLATGAVFWTLRSAAGVAAWRTQRSNSGGATQQEPSKWRTQLQRWHVACRKIGLGLLAVALLASVAVFIGNGKTRFQANSQDFFLNHYAQVFAIAAAGVQILVFLGKDRLFRSEQQEAKNWLKHGQRMITAGLIVLAGFAIVHWMAREDISHYTQRRDPHLETGDVTDWYALHDLFESDRVADPSRPKVETAIRSFWFGEHLTSLVEYMKLIYGPGHLEAADNVPISVRPKRSYLESIASRRVWLKKEFEDRHEINPVLPQAVEAWNLWHRIYGAAYAYHITVIQPSIIDSLRAEEMISEPGGVRETLLRQLMAYKATQKRQQAFLRNWNRTLESPAFTARLLASLETNGSGRNAEKPNPDVSRDRG</sequence>
<keyword evidence="2" id="KW-0812">Transmembrane</keyword>
<dbReference type="GO" id="GO:0046475">
    <property type="term" value="P:glycerophospholipid catabolic process"/>
    <property type="evidence" value="ECO:0007669"/>
    <property type="project" value="TreeGrafter"/>
</dbReference>
<name>A0A1P8WI24_9PLAN</name>
<dbReference type="STRING" id="1891926.Fuma_03328"/>
<dbReference type="PANTHER" id="PTHR10728">
    <property type="entry name" value="CYTOSOLIC PHOSPHOLIPASE A2"/>
    <property type="match status" value="1"/>
</dbReference>
<keyword evidence="4" id="KW-1185">Reference proteome</keyword>
<evidence type="ECO:0000256" key="1">
    <source>
        <dbReference type="SAM" id="MobiDB-lite"/>
    </source>
</evidence>
<dbReference type="InterPro" id="IPR016035">
    <property type="entry name" value="Acyl_Trfase/lysoPLipase"/>
</dbReference>
<dbReference type="Gene3D" id="3.40.1090.10">
    <property type="entry name" value="Cytosolic phospholipase A2 catalytic domain"/>
    <property type="match status" value="1"/>
</dbReference>
<dbReference type="KEGG" id="fmr:Fuma_03328"/>
<evidence type="ECO:0000313" key="3">
    <source>
        <dbReference type="EMBL" id="APZ93710.1"/>
    </source>
</evidence>
<dbReference type="GO" id="GO:0005829">
    <property type="term" value="C:cytosol"/>
    <property type="evidence" value="ECO:0007669"/>
    <property type="project" value="TreeGrafter"/>
</dbReference>
<keyword evidence="2" id="KW-1133">Transmembrane helix</keyword>
<dbReference type="EMBL" id="CP017641">
    <property type="protein sequence ID" value="APZ93710.1"/>
    <property type="molecule type" value="Genomic_DNA"/>
</dbReference>
<keyword evidence="2" id="KW-0472">Membrane</keyword>